<feature type="transmembrane region" description="Helical" evidence="1">
    <location>
        <begin position="193"/>
        <end position="213"/>
    </location>
</feature>
<comment type="caution">
    <text evidence="2">The sequence shown here is derived from an EMBL/GenBank/DDBJ whole genome shotgun (WGS) entry which is preliminary data.</text>
</comment>
<accession>A0A9P5YDX0</accession>
<feature type="transmembrane region" description="Helical" evidence="1">
    <location>
        <begin position="54"/>
        <end position="77"/>
    </location>
</feature>
<sequence length="269" mass="30619">MHYPGEGQATLWPTTFLPYVGAVLFESFLYGIYAVLFGTCMFLLVRRGRTSHKVLFVTAIVMFILATTDIVYTYYLLFTKSTGYTYGDARPKYVLYVTTNFVADTLLIYRFYKVWYPNIYVATGLVILLILTTTCGFILDTVNFQLSIYSWGYPTINLVLNVTITSLVVGRIWRAGSDTVQYRFNCKDMSPRYRNAIFIFVESGIIYSIYILFDLGFRRVPVVFVILEVGFVQFVGIVPTLILVQSGLVNGIKNSRSSMVSSAFEYNSV</sequence>
<dbReference type="AlphaFoldDB" id="A0A9P5YDX0"/>
<keyword evidence="1" id="KW-0472">Membrane</keyword>
<proteinExistence type="predicted"/>
<dbReference type="OrthoDB" id="3226582at2759"/>
<organism evidence="2 3">
    <name type="scientific">Collybia nuda</name>
    <dbReference type="NCBI Taxonomy" id="64659"/>
    <lineage>
        <taxon>Eukaryota</taxon>
        <taxon>Fungi</taxon>
        <taxon>Dikarya</taxon>
        <taxon>Basidiomycota</taxon>
        <taxon>Agaricomycotina</taxon>
        <taxon>Agaricomycetes</taxon>
        <taxon>Agaricomycetidae</taxon>
        <taxon>Agaricales</taxon>
        <taxon>Tricholomatineae</taxon>
        <taxon>Clitocybaceae</taxon>
        <taxon>Collybia</taxon>
    </lineage>
</organism>
<keyword evidence="1" id="KW-1133">Transmembrane helix</keyword>
<gene>
    <name evidence="2" type="ORF">BDZ94DRAFT_1306624</name>
</gene>
<keyword evidence="1" id="KW-0812">Transmembrane</keyword>
<feature type="transmembrane region" description="Helical" evidence="1">
    <location>
        <begin position="93"/>
        <end position="112"/>
    </location>
</feature>
<name>A0A9P5YDX0_9AGAR</name>
<dbReference type="EMBL" id="MU150244">
    <property type="protein sequence ID" value="KAF9465890.1"/>
    <property type="molecule type" value="Genomic_DNA"/>
</dbReference>
<reference evidence="2" key="1">
    <citation type="submission" date="2020-11" db="EMBL/GenBank/DDBJ databases">
        <authorList>
            <consortium name="DOE Joint Genome Institute"/>
            <person name="Ahrendt S."/>
            <person name="Riley R."/>
            <person name="Andreopoulos W."/>
            <person name="Labutti K."/>
            <person name="Pangilinan J."/>
            <person name="Ruiz-Duenas F.J."/>
            <person name="Barrasa J.M."/>
            <person name="Sanchez-Garcia M."/>
            <person name="Camarero S."/>
            <person name="Miyauchi S."/>
            <person name="Serrano A."/>
            <person name="Linde D."/>
            <person name="Babiker R."/>
            <person name="Drula E."/>
            <person name="Ayuso-Fernandez I."/>
            <person name="Pacheco R."/>
            <person name="Padilla G."/>
            <person name="Ferreira P."/>
            <person name="Barriuso J."/>
            <person name="Kellner H."/>
            <person name="Castanera R."/>
            <person name="Alfaro M."/>
            <person name="Ramirez L."/>
            <person name="Pisabarro A.G."/>
            <person name="Kuo A."/>
            <person name="Tritt A."/>
            <person name="Lipzen A."/>
            <person name="He G."/>
            <person name="Yan M."/>
            <person name="Ng V."/>
            <person name="Cullen D."/>
            <person name="Martin F."/>
            <person name="Rosso M.-N."/>
            <person name="Henrissat B."/>
            <person name="Hibbett D."/>
            <person name="Martinez A.T."/>
            <person name="Grigoriev I.V."/>
        </authorList>
    </citation>
    <scope>NUCLEOTIDE SEQUENCE</scope>
    <source>
        <strain evidence="2">CBS 247.69</strain>
    </source>
</reference>
<protein>
    <submittedName>
        <fullName evidence="2">Uncharacterized protein</fullName>
    </submittedName>
</protein>
<feature type="transmembrane region" description="Helical" evidence="1">
    <location>
        <begin position="151"/>
        <end position="173"/>
    </location>
</feature>
<feature type="transmembrane region" description="Helical" evidence="1">
    <location>
        <begin position="119"/>
        <end position="139"/>
    </location>
</feature>
<feature type="transmembrane region" description="Helical" evidence="1">
    <location>
        <begin position="20"/>
        <end position="45"/>
    </location>
</feature>
<feature type="transmembrane region" description="Helical" evidence="1">
    <location>
        <begin position="225"/>
        <end position="249"/>
    </location>
</feature>
<evidence type="ECO:0000313" key="2">
    <source>
        <dbReference type="EMBL" id="KAF9465890.1"/>
    </source>
</evidence>
<dbReference type="Proteomes" id="UP000807353">
    <property type="component" value="Unassembled WGS sequence"/>
</dbReference>
<evidence type="ECO:0000256" key="1">
    <source>
        <dbReference type="SAM" id="Phobius"/>
    </source>
</evidence>
<keyword evidence="3" id="KW-1185">Reference proteome</keyword>
<evidence type="ECO:0000313" key="3">
    <source>
        <dbReference type="Proteomes" id="UP000807353"/>
    </source>
</evidence>